<protein>
    <submittedName>
        <fullName evidence="1">Uncharacterized protein</fullName>
    </submittedName>
</protein>
<name>A0A7G9V0Z1_9CAUD</name>
<dbReference type="EMBL" id="MT670417">
    <property type="protein sequence ID" value="QNN99946.1"/>
    <property type="molecule type" value="Genomic_DNA"/>
</dbReference>
<keyword evidence="2" id="KW-1185">Reference proteome</keyword>
<accession>A0A7G9V0Z1</accession>
<evidence type="ECO:0000313" key="2">
    <source>
        <dbReference type="Proteomes" id="UP000516074"/>
    </source>
</evidence>
<reference evidence="1 2" key="1">
    <citation type="submission" date="2020-06" db="EMBL/GenBank/DDBJ databases">
        <title>Characterization of Pseudomonas phiPsa374-like phages.</title>
        <authorList>
            <person name="Warring S."/>
            <person name="Malone L.M."/>
            <person name="Easingwood R.A."/>
            <person name="Rigano L."/>
            <person name="Frampton R.A."/>
            <person name="Lopez Acedo E."/>
            <person name="Templeton M.D."/>
            <person name="Kleffmann T."/>
            <person name="Bostina M."/>
            <person name="Fineran P.C."/>
        </authorList>
    </citation>
    <scope>NUCLEOTIDE SEQUENCE [LARGE SCALE GENOMIC DNA]</scope>
</reference>
<gene>
    <name evidence="1" type="ORF">phiPsa267_096</name>
</gene>
<dbReference type="Proteomes" id="UP000516074">
    <property type="component" value="Segment"/>
</dbReference>
<proteinExistence type="predicted"/>
<organism evidence="1 2">
    <name type="scientific">Pseudomonas phage phiPsa267</name>
    <dbReference type="NCBI Taxonomy" id="1460361"/>
    <lineage>
        <taxon>Viruses</taxon>
        <taxon>Duplodnaviria</taxon>
        <taxon>Heunggongvirae</taxon>
        <taxon>Uroviricota</taxon>
        <taxon>Caudoviricetes</taxon>
        <taxon>Vandenendeviridae</taxon>
        <taxon>Gorskivirinae</taxon>
        <taxon>Otagovirus</taxon>
        <taxon>Otagovirus psa267</taxon>
    </lineage>
</organism>
<evidence type="ECO:0000313" key="1">
    <source>
        <dbReference type="EMBL" id="QNN99946.1"/>
    </source>
</evidence>
<sequence>MSKVTIATAVLAGLAVSDRLNELDVQDEQLATLVGDLAKSLAEVMAVTEMVDKAVSITAEQSQKGDTFEVDRGLAAIRQVTSNLVSDQEKITEAFMKNATPEEMLLMKLMAALSARG</sequence>